<dbReference type="Gene3D" id="2.60.120.620">
    <property type="entry name" value="q2cbj1_9rhob like domain"/>
    <property type="match status" value="1"/>
</dbReference>
<evidence type="ECO:0000259" key="1">
    <source>
        <dbReference type="Pfam" id="PF13640"/>
    </source>
</evidence>
<sequence length="281" mass="31743">MTSHDPQAPSREQLVQAILARLAAEHDRAKAAFTASASEVGVRYCAIDDLLPEAWARQVSEAFPEPSAMRLMDSFREKKYTSKDFDRFSPLMADITFAVQDPRVVAVVERITGIADQQPDAQLYAGGLSAMVQGHFLGPHIDNSHEASRQRYRTLNLLYYVSPDWALENGGNLELWDRDVRQRTTIVSRFNRLALMETTPTSWHSVSPVVAAGTRRCVSNYYFSPTSPTGQPYFNVTSFSAWPDQPFRRLWARLDGHLRQGVRKLVPQGLGRKDVYEGPRK</sequence>
<protein>
    <submittedName>
        <fullName evidence="2">2OG-Fe(II) oxygenase</fullName>
    </submittedName>
</protein>
<evidence type="ECO:0000313" key="2">
    <source>
        <dbReference type="EMBL" id="MDL5032886.1"/>
    </source>
</evidence>
<feature type="domain" description="Prolyl 4-hydroxylase alpha subunit Fe(2+) 2OG dioxygenase" evidence="1">
    <location>
        <begin position="129"/>
        <end position="222"/>
    </location>
</feature>
<dbReference type="RefSeq" id="WP_285982955.1">
    <property type="nucleotide sequence ID" value="NZ_JASVDS010000003.1"/>
</dbReference>
<keyword evidence="3" id="KW-1185">Reference proteome</keyword>
<reference evidence="2 3" key="1">
    <citation type="submission" date="2023-06" db="EMBL/GenBank/DDBJ databases">
        <title>Pelomonas sp. APW6 16S ribosomal RNA gene genome sequencing and assembly.</title>
        <authorList>
            <person name="Woo H."/>
        </authorList>
    </citation>
    <scope>NUCLEOTIDE SEQUENCE [LARGE SCALE GENOMIC DNA]</scope>
    <source>
        <strain evidence="2 3">APW6</strain>
    </source>
</reference>
<accession>A0ABT7LJ53</accession>
<dbReference type="Proteomes" id="UP001238603">
    <property type="component" value="Unassembled WGS sequence"/>
</dbReference>
<name>A0ABT7LJ53_9BURK</name>
<gene>
    <name evidence="2" type="ORF">QRD43_13305</name>
</gene>
<organism evidence="2 3">
    <name type="scientific">Roseateles subflavus</name>
    <dbReference type="NCBI Taxonomy" id="3053353"/>
    <lineage>
        <taxon>Bacteria</taxon>
        <taxon>Pseudomonadati</taxon>
        <taxon>Pseudomonadota</taxon>
        <taxon>Betaproteobacteria</taxon>
        <taxon>Burkholderiales</taxon>
        <taxon>Sphaerotilaceae</taxon>
        <taxon>Roseateles</taxon>
    </lineage>
</organism>
<dbReference type="EMBL" id="JASVDS010000003">
    <property type="protein sequence ID" value="MDL5032886.1"/>
    <property type="molecule type" value="Genomic_DNA"/>
</dbReference>
<dbReference type="Pfam" id="PF13640">
    <property type="entry name" value="2OG-FeII_Oxy_3"/>
    <property type="match status" value="1"/>
</dbReference>
<proteinExistence type="predicted"/>
<evidence type="ECO:0000313" key="3">
    <source>
        <dbReference type="Proteomes" id="UP001238603"/>
    </source>
</evidence>
<comment type="caution">
    <text evidence="2">The sequence shown here is derived from an EMBL/GenBank/DDBJ whole genome shotgun (WGS) entry which is preliminary data.</text>
</comment>
<dbReference type="InterPro" id="IPR044862">
    <property type="entry name" value="Pro_4_hyd_alph_FE2OG_OXY"/>
</dbReference>